<dbReference type="Pfam" id="PF01121">
    <property type="entry name" value="CoaE"/>
    <property type="match status" value="1"/>
</dbReference>
<dbReference type="PROSITE" id="PS51219">
    <property type="entry name" value="DPCK"/>
    <property type="match status" value="1"/>
</dbReference>
<comment type="function">
    <text evidence="5">Catalyzes the phosphorylation of the 3'-hydroxyl group of dephosphocoenzyme A to form coenzyme A.</text>
</comment>
<keyword evidence="4 5" id="KW-0173">Coenzyme A biosynthesis</keyword>
<evidence type="ECO:0000256" key="6">
    <source>
        <dbReference type="NCBIfam" id="TIGR00152"/>
    </source>
</evidence>
<dbReference type="STRING" id="1123010.SAMN02745724_01690"/>
<dbReference type="SUPFAM" id="SSF52540">
    <property type="entry name" value="P-loop containing nucleoside triphosphate hydrolases"/>
    <property type="match status" value="1"/>
</dbReference>
<keyword evidence="3 5" id="KW-0067">ATP-binding</keyword>
<dbReference type="EC" id="2.7.1.24" evidence="5 6"/>
<dbReference type="OrthoDB" id="9812943at2"/>
<dbReference type="NCBIfam" id="TIGR00152">
    <property type="entry name" value="dephospho-CoA kinase"/>
    <property type="match status" value="1"/>
</dbReference>
<keyword evidence="5" id="KW-0808">Transferase</keyword>
<reference evidence="7 8" key="1">
    <citation type="submission" date="2016-10" db="EMBL/GenBank/DDBJ databases">
        <authorList>
            <person name="de Groot N.N."/>
        </authorList>
    </citation>
    <scope>NUCLEOTIDE SEQUENCE [LARGE SCALE GENOMIC DNA]</scope>
    <source>
        <strain evidence="7 8">DSM 6059</strain>
    </source>
</reference>
<organism evidence="7 8">
    <name type="scientific">Pseudoalteromonas denitrificans DSM 6059</name>
    <dbReference type="NCBI Taxonomy" id="1123010"/>
    <lineage>
        <taxon>Bacteria</taxon>
        <taxon>Pseudomonadati</taxon>
        <taxon>Pseudomonadota</taxon>
        <taxon>Gammaproteobacteria</taxon>
        <taxon>Alteromonadales</taxon>
        <taxon>Pseudoalteromonadaceae</taxon>
        <taxon>Pseudoalteromonas</taxon>
    </lineage>
</organism>
<dbReference type="GO" id="GO:0005737">
    <property type="term" value="C:cytoplasm"/>
    <property type="evidence" value="ECO:0007669"/>
    <property type="project" value="UniProtKB-SubCell"/>
</dbReference>
<dbReference type="Gene3D" id="3.40.50.300">
    <property type="entry name" value="P-loop containing nucleotide triphosphate hydrolases"/>
    <property type="match status" value="1"/>
</dbReference>
<dbReference type="EMBL" id="FOLO01000009">
    <property type="protein sequence ID" value="SFC44731.1"/>
    <property type="molecule type" value="Genomic_DNA"/>
</dbReference>
<accession>A0A1I1J9C0</accession>
<dbReference type="PANTHER" id="PTHR10695">
    <property type="entry name" value="DEPHOSPHO-COA KINASE-RELATED"/>
    <property type="match status" value="1"/>
</dbReference>
<keyword evidence="2 5" id="KW-0547">Nucleotide-binding</keyword>
<keyword evidence="5 7" id="KW-0418">Kinase</keyword>
<feature type="binding site" evidence="5">
    <location>
        <begin position="14"/>
        <end position="19"/>
    </location>
    <ligand>
        <name>ATP</name>
        <dbReference type="ChEBI" id="CHEBI:30616"/>
    </ligand>
</feature>
<evidence type="ECO:0000256" key="3">
    <source>
        <dbReference type="ARBA" id="ARBA00022840"/>
    </source>
</evidence>
<comment type="subcellular location">
    <subcellularLocation>
        <location evidence="5">Cytoplasm</location>
    </subcellularLocation>
</comment>
<evidence type="ECO:0000313" key="8">
    <source>
        <dbReference type="Proteomes" id="UP000198862"/>
    </source>
</evidence>
<dbReference type="GO" id="GO:0004140">
    <property type="term" value="F:dephospho-CoA kinase activity"/>
    <property type="evidence" value="ECO:0007669"/>
    <property type="project" value="UniProtKB-UniRule"/>
</dbReference>
<dbReference type="HAMAP" id="MF_00376">
    <property type="entry name" value="Dephospho_CoA_kinase"/>
    <property type="match status" value="1"/>
</dbReference>
<proteinExistence type="inferred from homology"/>
<gene>
    <name evidence="5" type="primary">coaE</name>
    <name evidence="7" type="ORF">SAMN02745724_01690</name>
</gene>
<dbReference type="GO" id="GO:0005524">
    <property type="term" value="F:ATP binding"/>
    <property type="evidence" value="ECO:0007669"/>
    <property type="project" value="UniProtKB-UniRule"/>
</dbReference>
<comment type="catalytic activity">
    <reaction evidence="5">
        <text>3'-dephospho-CoA + ATP = ADP + CoA + H(+)</text>
        <dbReference type="Rhea" id="RHEA:18245"/>
        <dbReference type="ChEBI" id="CHEBI:15378"/>
        <dbReference type="ChEBI" id="CHEBI:30616"/>
        <dbReference type="ChEBI" id="CHEBI:57287"/>
        <dbReference type="ChEBI" id="CHEBI:57328"/>
        <dbReference type="ChEBI" id="CHEBI:456216"/>
        <dbReference type="EC" id="2.7.1.24"/>
    </reaction>
</comment>
<dbReference type="Proteomes" id="UP000198862">
    <property type="component" value="Unassembled WGS sequence"/>
</dbReference>
<dbReference type="InterPro" id="IPR027417">
    <property type="entry name" value="P-loop_NTPase"/>
</dbReference>
<dbReference type="GO" id="GO:0015937">
    <property type="term" value="P:coenzyme A biosynthetic process"/>
    <property type="evidence" value="ECO:0007669"/>
    <property type="project" value="UniProtKB-UniRule"/>
</dbReference>
<dbReference type="InterPro" id="IPR001977">
    <property type="entry name" value="Depp_CoAkinase"/>
</dbReference>
<dbReference type="UniPathway" id="UPA00241">
    <property type="reaction ID" value="UER00356"/>
</dbReference>
<evidence type="ECO:0000256" key="2">
    <source>
        <dbReference type="ARBA" id="ARBA00022741"/>
    </source>
</evidence>
<evidence type="ECO:0000256" key="4">
    <source>
        <dbReference type="ARBA" id="ARBA00022993"/>
    </source>
</evidence>
<evidence type="ECO:0000313" key="7">
    <source>
        <dbReference type="EMBL" id="SFC44731.1"/>
    </source>
</evidence>
<dbReference type="PANTHER" id="PTHR10695:SF46">
    <property type="entry name" value="BIFUNCTIONAL COENZYME A SYNTHASE-RELATED"/>
    <property type="match status" value="1"/>
</dbReference>
<sequence length="203" mass="22553">MHKRIVIGLTGGIGSGKSAVSSKFEQIGITIVDADIVAREVVALGSDGLNKISAHFGLGILNSDKTLNRAKLREIIFKDEKQKIWLNNLMHPMIRTQITLKLEQAKSPYVILVAPLLFENNLDKLCQRTLLIDVPVALQIDRTTSRDKVSSEQVKSIIASQMPREQKQALADDILNNSQVLSYTEQEAEALHLTYLELANSNH</sequence>
<comment type="pathway">
    <text evidence="5">Cofactor biosynthesis; coenzyme A biosynthesis; CoA from (R)-pantothenate: step 5/5.</text>
</comment>
<protein>
    <recommendedName>
        <fullName evidence="5 6">Dephospho-CoA kinase</fullName>
        <ecNumber evidence="5 6">2.7.1.24</ecNumber>
    </recommendedName>
    <alternativeName>
        <fullName evidence="5">Dephosphocoenzyme A kinase</fullName>
    </alternativeName>
</protein>
<evidence type="ECO:0000256" key="1">
    <source>
        <dbReference type="ARBA" id="ARBA00009018"/>
    </source>
</evidence>
<keyword evidence="5" id="KW-0963">Cytoplasm</keyword>
<dbReference type="AlphaFoldDB" id="A0A1I1J9C0"/>
<dbReference type="RefSeq" id="WP_091982705.1">
    <property type="nucleotide sequence ID" value="NZ_FOLO01000009.1"/>
</dbReference>
<keyword evidence="8" id="KW-1185">Reference proteome</keyword>
<evidence type="ECO:0000256" key="5">
    <source>
        <dbReference type="HAMAP-Rule" id="MF_00376"/>
    </source>
</evidence>
<comment type="similarity">
    <text evidence="1 5">Belongs to the CoaE family.</text>
</comment>
<name>A0A1I1J9C0_9GAMM</name>
<dbReference type="CDD" id="cd02022">
    <property type="entry name" value="DPCK"/>
    <property type="match status" value="1"/>
</dbReference>